<evidence type="ECO:0000256" key="1">
    <source>
        <dbReference type="SAM" id="SignalP"/>
    </source>
</evidence>
<keyword evidence="3" id="KW-1185">Reference proteome</keyword>
<dbReference type="AlphaFoldDB" id="A0A8W8KEX9"/>
<protein>
    <submittedName>
        <fullName evidence="2">Uncharacterized protein</fullName>
    </submittedName>
</protein>
<organism evidence="2 3">
    <name type="scientific">Magallana gigas</name>
    <name type="common">Pacific oyster</name>
    <name type="synonym">Crassostrea gigas</name>
    <dbReference type="NCBI Taxonomy" id="29159"/>
    <lineage>
        <taxon>Eukaryota</taxon>
        <taxon>Metazoa</taxon>
        <taxon>Spiralia</taxon>
        <taxon>Lophotrochozoa</taxon>
        <taxon>Mollusca</taxon>
        <taxon>Bivalvia</taxon>
        <taxon>Autobranchia</taxon>
        <taxon>Pteriomorphia</taxon>
        <taxon>Ostreida</taxon>
        <taxon>Ostreoidea</taxon>
        <taxon>Ostreidae</taxon>
        <taxon>Magallana</taxon>
    </lineage>
</organism>
<sequence>MKTYILLLVVMLFLQSYGFLSDNEDFTFDKLSSGSDCCEITIASGFCDCAVLHDCLETCPRSQCEYILGDCFTRLEETRRFDGRSSVDHFICDVSYR</sequence>
<evidence type="ECO:0000313" key="2">
    <source>
        <dbReference type="EnsemblMetazoa" id="G23200.1:cds"/>
    </source>
</evidence>
<feature type="signal peptide" evidence="1">
    <location>
        <begin position="1"/>
        <end position="18"/>
    </location>
</feature>
<feature type="chain" id="PRO_5036459342" evidence="1">
    <location>
        <begin position="19"/>
        <end position="97"/>
    </location>
</feature>
<accession>A0A8W8KEX9</accession>
<evidence type="ECO:0000313" key="3">
    <source>
        <dbReference type="Proteomes" id="UP000005408"/>
    </source>
</evidence>
<reference evidence="2" key="1">
    <citation type="submission" date="2022-08" db="UniProtKB">
        <authorList>
            <consortium name="EnsemblMetazoa"/>
        </authorList>
    </citation>
    <scope>IDENTIFICATION</scope>
    <source>
        <strain evidence="2">05x7-T-G4-1.051#20</strain>
    </source>
</reference>
<keyword evidence="1" id="KW-0732">Signal</keyword>
<dbReference type="Proteomes" id="UP000005408">
    <property type="component" value="Unassembled WGS sequence"/>
</dbReference>
<proteinExistence type="predicted"/>
<name>A0A8W8KEX9_MAGGI</name>
<dbReference type="EnsemblMetazoa" id="G23200.1">
    <property type="protein sequence ID" value="G23200.1:cds"/>
    <property type="gene ID" value="G23200"/>
</dbReference>